<dbReference type="Pfam" id="PF17039">
    <property type="entry name" value="Glyco_tran_10_N"/>
    <property type="match status" value="1"/>
</dbReference>
<evidence type="ECO:0000259" key="4">
    <source>
        <dbReference type="Pfam" id="PF00852"/>
    </source>
</evidence>
<feature type="compositionally biased region" description="Pro residues" evidence="2">
    <location>
        <begin position="346"/>
        <end position="363"/>
    </location>
</feature>
<dbReference type="Proteomes" id="UP001176941">
    <property type="component" value="Chromosome 4"/>
</dbReference>
<evidence type="ECO:0000256" key="2">
    <source>
        <dbReference type="SAM" id="MobiDB-lite"/>
    </source>
</evidence>
<feature type="chain" id="PRO_5045117074" description="Fucosyltransferase" evidence="3">
    <location>
        <begin position="35"/>
        <end position="760"/>
    </location>
</feature>
<dbReference type="Gene3D" id="3.40.50.11660">
    <property type="entry name" value="Glycosyl transferase family 10, C-terminal domain"/>
    <property type="match status" value="1"/>
</dbReference>
<gene>
    <name evidence="6" type="ORF">MRATA1EN1_LOCUS24128</name>
</gene>
<dbReference type="SUPFAM" id="SSF53756">
    <property type="entry name" value="UDP-Glycosyltransferase/glycogen phosphorylase"/>
    <property type="match status" value="1"/>
</dbReference>
<keyword evidence="3" id="KW-0732">Signal</keyword>
<dbReference type="InterPro" id="IPR038577">
    <property type="entry name" value="GT10-like_C_sf"/>
</dbReference>
<keyword evidence="1" id="KW-0812">Transmembrane</keyword>
<evidence type="ECO:0000313" key="7">
    <source>
        <dbReference type="Proteomes" id="UP001176941"/>
    </source>
</evidence>
<name>A0ABN8ZQG6_RANTA</name>
<dbReference type="EC" id="2.4.1.-" evidence="1"/>
<keyword evidence="1" id="KW-1133">Transmembrane helix</keyword>
<evidence type="ECO:0000259" key="5">
    <source>
        <dbReference type="Pfam" id="PF17039"/>
    </source>
</evidence>
<accession>A0ABN8ZQG6</accession>
<organism evidence="6 7">
    <name type="scientific">Rangifer tarandus platyrhynchus</name>
    <name type="common">Svalbard reindeer</name>
    <dbReference type="NCBI Taxonomy" id="3082113"/>
    <lineage>
        <taxon>Eukaryota</taxon>
        <taxon>Metazoa</taxon>
        <taxon>Chordata</taxon>
        <taxon>Craniata</taxon>
        <taxon>Vertebrata</taxon>
        <taxon>Euteleostomi</taxon>
        <taxon>Mammalia</taxon>
        <taxon>Eutheria</taxon>
        <taxon>Laurasiatheria</taxon>
        <taxon>Artiodactyla</taxon>
        <taxon>Ruminantia</taxon>
        <taxon>Pecora</taxon>
        <taxon>Cervidae</taxon>
        <taxon>Odocoileinae</taxon>
        <taxon>Rangifer</taxon>
    </lineage>
</organism>
<evidence type="ECO:0000256" key="1">
    <source>
        <dbReference type="RuleBase" id="RU003832"/>
    </source>
</evidence>
<evidence type="ECO:0000313" key="6">
    <source>
        <dbReference type="EMBL" id="CAI9175166.1"/>
    </source>
</evidence>
<dbReference type="Pfam" id="PF00852">
    <property type="entry name" value="Glyco_transf_10"/>
    <property type="match status" value="1"/>
</dbReference>
<feature type="domain" description="Fucosyltransferase N-terminal" evidence="5">
    <location>
        <begin position="464"/>
        <end position="572"/>
    </location>
</feature>
<feature type="signal peptide" evidence="3">
    <location>
        <begin position="1"/>
        <end position="34"/>
    </location>
</feature>
<reference evidence="6" key="1">
    <citation type="submission" date="2023-04" db="EMBL/GenBank/DDBJ databases">
        <authorList>
            <consortium name="ELIXIR-Norway"/>
        </authorList>
    </citation>
    <scope>NUCLEOTIDE SEQUENCE [LARGE SCALE GENOMIC DNA]</scope>
</reference>
<keyword evidence="1" id="KW-0328">Glycosyltransferase</keyword>
<feature type="region of interest" description="Disordered" evidence="2">
    <location>
        <begin position="225"/>
        <end position="244"/>
    </location>
</feature>
<keyword evidence="1" id="KW-0808">Transferase</keyword>
<feature type="domain" description="Fucosyltransferase C-terminal" evidence="4">
    <location>
        <begin position="585"/>
        <end position="757"/>
    </location>
</feature>
<protein>
    <recommendedName>
        <fullName evidence="1">Fucosyltransferase</fullName>
        <ecNumber evidence="1">2.4.1.-</ecNumber>
    </recommendedName>
</protein>
<comment type="subcellular location">
    <subcellularLocation>
        <location evidence="1">Golgi apparatus</location>
        <location evidence="1">Golgi stack membrane</location>
        <topology evidence="1">Single-pass type II membrane protein</topology>
    </subcellularLocation>
</comment>
<keyword evidence="7" id="KW-1185">Reference proteome</keyword>
<keyword evidence="1" id="KW-0472">Membrane</keyword>
<comment type="similarity">
    <text evidence="1">Belongs to the glycosyltransferase 10 family.</text>
</comment>
<dbReference type="Pfam" id="PF06809">
    <property type="entry name" value="NPDC1"/>
    <property type="match status" value="1"/>
</dbReference>
<dbReference type="PANTHER" id="PTHR23352">
    <property type="entry name" value="NEURAL PROLIFERATION DIFFERENTIATION AND CONTROL PROTEIN-1 NPDC-1 PROTEIN"/>
    <property type="match status" value="1"/>
</dbReference>
<dbReference type="InterPro" id="IPR009635">
    <property type="entry name" value="NPDC1"/>
</dbReference>
<dbReference type="EMBL" id="OX459940">
    <property type="protein sequence ID" value="CAI9175166.1"/>
    <property type="molecule type" value="Genomic_DNA"/>
</dbReference>
<dbReference type="InterPro" id="IPR055270">
    <property type="entry name" value="Glyco_tran_10_C"/>
</dbReference>
<evidence type="ECO:0000256" key="3">
    <source>
        <dbReference type="SAM" id="SignalP"/>
    </source>
</evidence>
<feature type="region of interest" description="Disordered" evidence="2">
    <location>
        <begin position="108"/>
        <end position="179"/>
    </location>
</feature>
<dbReference type="InterPro" id="IPR031481">
    <property type="entry name" value="Glyco_tran_10_N"/>
</dbReference>
<dbReference type="PANTHER" id="PTHR23352:SF2">
    <property type="entry name" value="NEURAL PROLIFERATION DIFFERENTIATION AND CONTROL PROTEIN 1"/>
    <property type="match status" value="1"/>
</dbReference>
<feature type="transmembrane region" description="Helical" evidence="1">
    <location>
        <begin position="187"/>
        <end position="211"/>
    </location>
</feature>
<proteinExistence type="inferred from homology"/>
<keyword evidence="1" id="KW-0333">Golgi apparatus</keyword>
<sequence>MATPVPPPSPRHLRLLRLLLSGLVLGAALRGAAAGRSDAAACPGSLDCALKRRARCPPGAHVCGPCLQPFQEDRQGLCVPRMRQPLGEGLPRPRLEEEIDFLAQELAQQEAGRPGLKAPPQLEGPQRPPEAAATLGLSERGRGPDLGLPSPRGAPAPTPRPSLGPAVSSGPVHVSPLEPRGGRGDGLTLVLILACSVAGAAALSVAALFWWRLQRDIRLTQKADYAAPQAPSSPAPPGISPGDQRLAHSAEMYHYQHQRQQMRCLERHKEPPKELDSVSSDEENEDGDFTVYECPGLAPTGEMEVRNPLFDHASLSAPPLHPSSPPALPTWPGVLAASHPGGAPGPARPPAGPCAPQPAPAQPRVPLRRQRCVCGTGAADPPTPRAGGGLGSSSSCRSLAALLELTGASGGSERWALQGREPGLSPIPSLRALGGLAVAALLSAVWLWWRLGAAPGGAPSPQPTITILVWHWPFASQPPELPGDTCARYGVARCHLTANRSLLAGADAVVFHHRELQTQRARLPLAERPRGQPWVWASMESPSHTRGLGRLRGVFNWVLSYRRDSDIFVPYGRLEPREGPPPPLPAKRGVAAWVVSNFQKRQRRVQLYRQLAPHLRVDVFGRAVGQPLCADCLLRAVARYRFYLSFENSEHRDYITEKFWRNALSAGTVPVVLGPPRAAYEAVAPPDAFVHVDDFGSARELAAFLSGMNESCYRRYFAWRDRFRVRLFSDWRERFCAICTRFPQLPRGQVYQDLEGWFQA</sequence>
<feature type="region of interest" description="Disordered" evidence="2">
    <location>
        <begin position="337"/>
        <end position="363"/>
    </location>
</feature>
<feature type="compositionally biased region" description="Pro residues" evidence="2">
    <location>
        <begin position="152"/>
        <end position="162"/>
    </location>
</feature>